<reference evidence="3 11" key="3">
    <citation type="submission" date="2019-08" db="EMBL/GenBank/DDBJ databases">
        <authorList>
            <person name="Kuhnert P."/>
        </authorList>
    </citation>
    <scope>NUCLEOTIDE SEQUENCE [LARGE SCALE GENOMIC DNA]</scope>
    <source>
        <strain evidence="3 11">B36.5</strain>
    </source>
</reference>
<evidence type="ECO:0000313" key="11">
    <source>
        <dbReference type="Proteomes" id="UP000323594"/>
    </source>
</evidence>
<dbReference type="Proteomes" id="UP000042527">
    <property type="component" value="Unassembled WGS sequence"/>
</dbReference>
<keyword evidence="10" id="KW-1185">Reference proteome</keyword>
<dbReference type="EMBL" id="CP042817">
    <property type="protein sequence ID" value="QEJ96829.1"/>
    <property type="molecule type" value="Genomic_DNA"/>
</dbReference>
<dbReference type="EMBL" id="CP042817">
    <property type="protein sequence ID" value="QEJ99134.1"/>
    <property type="molecule type" value="Genomic_DNA"/>
</dbReference>
<gene>
    <name evidence="3" type="ORF">FUT82_00615</name>
    <name evidence="4" type="ORF">FUT82_00700</name>
    <name evidence="5" type="ORF">FUT82_01740</name>
    <name evidence="6" type="ORF">FUT82_02255</name>
    <name evidence="7" type="ORF">FUT82_03185</name>
    <name evidence="8" type="ORF">FUT82_10940</name>
    <name evidence="9" type="ORF">FUT82_14795</name>
    <name evidence="2" type="ORF">TPHV1_30138</name>
</gene>
<evidence type="ECO:0000313" key="2">
    <source>
        <dbReference type="EMBL" id="CEM62243.1"/>
    </source>
</evidence>
<name>A0A0B7GUS4_TREPH</name>
<reference evidence="2" key="1">
    <citation type="submission" date="2015-01" db="EMBL/GenBank/DDBJ databases">
        <authorList>
            <person name="Xiang T."/>
            <person name="Song Y."/>
            <person name="Huang L."/>
            <person name="Wang B."/>
            <person name="Wu P."/>
        </authorList>
    </citation>
    <scope>NUCLEOTIDE SEQUENCE [LARGE SCALE GENOMIC DNA]</scope>
    <source>
        <strain evidence="2">V1</strain>
    </source>
</reference>
<dbReference type="GeneID" id="57754380"/>
<dbReference type="EMBL" id="CP042817">
    <property type="protein sequence ID" value="QEJ96918.1"/>
    <property type="molecule type" value="Genomic_DNA"/>
</dbReference>
<dbReference type="EMBL" id="CP042817">
    <property type="protein sequence ID" value="QEJ96670.1"/>
    <property type="molecule type" value="Genomic_DNA"/>
</dbReference>
<reference evidence="10" key="2">
    <citation type="submission" date="2015-01" db="EMBL/GenBank/DDBJ databases">
        <authorList>
            <person name="Manzoor Shahid"/>
            <person name="Zubair Saima"/>
        </authorList>
    </citation>
    <scope>NUCLEOTIDE SEQUENCE [LARGE SCALE GENOMIC DNA]</scope>
    <source>
        <strain evidence="10">V1</strain>
    </source>
</reference>
<proteinExistence type="predicted"/>
<dbReference type="EMBL" id="CP042817">
    <property type="protein sequence ID" value="QEJ97085.1"/>
    <property type="molecule type" value="Genomic_DNA"/>
</dbReference>
<evidence type="ECO:0000313" key="10">
    <source>
        <dbReference type="Proteomes" id="UP000042527"/>
    </source>
</evidence>
<evidence type="ECO:0000313" key="7">
    <source>
        <dbReference type="EMBL" id="QEJ97085.1"/>
    </source>
</evidence>
<accession>A0A0B7GUS4</accession>
<dbReference type="RefSeq" id="WP_024751798.1">
    <property type="nucleotide sequence ID" value="NZ_CDNC01000023.1"/>
</dbReference>
<dbReference type="AlphaFoldDB" id="A0A0B7GUS4"/>
<sequence length="184" mass="20409">MFAIAALVGCRDNTQAGSGVDTGSTNSGANNSGKTQPSGTQSGKLETVGFVSKRWFDDKTKRPEFTIKNYKVTFNDAPAFDEITWMTYIYTETVGFTNCAGGDTVYPDDYTCWDIYLYPAKPENDFAETWLAKDSLDFSKRIKIPVTKVEVLDNQYFDPASGHPFKLKVSIKGYPDMIIAGSKK</sequence>
<dbReference type="EMBL" id="CP042817">
    <property type="protein sequence ID" value="QEJ96657.1"/>
    <property type="molecule type" value="Genomic_DNA"/>
</dbReference>
<dbReference type="EMBL" id="CP042817">
    <property type="protein sequence ID" value="QEJ98460.1"/>
    <property type="molecule type" value="Genomic_DNA"/>
</dbReference>
<protein>
    <submittedName>
        <fullName evidence="2">Uncharacterized protein</fullName>
    </submittedName>
</protein>
<evidence type="ECO:0000313" key="9">
    <source>
        <dbReference type="EMBL" id="QEJ99134.1"/>
    </source>
</evidence>
<evidence type="ECO:0000313" key="4">
    <source>
        <dbReference type="EMBL" id="QEJ96670.1"/>
    </source>
</evidence>
<evidence type="ECO:0000313" key="5">
    <source>
        <dbReference type="EMBL" id="QEJ96829.1"/>
    </source>
</evidence>
<evidence type="ECO:0000313" key="6">
    <source>
        <dbReference type="EMBL" id="QEJ96918.1"/>
    </source>
</evidence>
<dbReference type="EMBL" id="CDNC01000023">
    <property type="protein sequence ID" value="CEM62243.1"/>
    <property type="molecule type" value="Genomic_DNA"/>
</dbReference>
<feature type="region of interest" description="Disordered" evidence="1">
    <location>
        <begin position="17"/>
        <end position="43"/>
    </location>
</feature>
<dbReference type="Proteomes" id="UP000323594">
    <property type="component" value="Chromosome"/>
</dbReference>
<evidence type="ECO:0000256" key="1">
    <source>
        <dbReference type="SAM" id="MobiDB-lite"/>
    </source>
</evidence>
<organism evidence="2 10">
    <name type="scientific">Treponema phagedenis</name>
    <dbReference type="NCBI Taxonomy" id="162"/>
    <lineage>
        <taxon>Bacteria</taxon>
        <taxon>Pseudomonadati</taxon>
        <taxon>Spirochaetota</taxon>
        <taxon>Spirochaetia</taxon>
        <taxon>Spirochaetales</taxon>
        <taxon>Treponemataceae</taxon>
        <taxon>Treponema</taxon>
    </lineage>
</organism>
<evidence type="ECO:0000313" key="8">
    <source>
        <dbReference type="EMBL" id="QEJ98460.1"/>
    </source>
</evidence>
<evidence type="ECO:0000313" key="3">
    <source>
        <dbReference type="EMBL" id="QEJ96657.1"/>
    </source>
</evidence>